<feature type="compositionally biased region" description="Basic residues" evidence="1">
    <location>
        <begin position="261"/>
        <end position="272"/>
    </location>
</feature>
<evidence type="ECO:0000313" key="2">
    <source>
        <dbReference type="EMBL" id="KAJ6219760.1"/>
    </source>
</evidence>
<accession>A0A9Q0RMR4</accession>
<keyword evidence="3" id="KW-1185">Reference proteome</keyword>
<reference evidence="2" key="1">
    <citation type="submission" date="2022-12" db="EMBL/GenBank/DDBJ databases">
        <title>Genome assemblies of Blomia tropicalis.</title>
        <authorList>
            <person name="Cui Y."/>
        </authorList>
    </citation>
    <scope>NUCLEOTIDE SEQUENCE</scope>
    <source>
        <tissue evidence="2">Adult mites</tissue>
    </source>
</reference>
<organism evidence="2 3">
    <name type="scientific">Blomia tropicalis</name>
    <name type="common">Mite</name>
    <dbReference type="NCBI Taxonomy" id="40697"/>
    <lineage>
        <taxon>Eukaryota</taxon>
        <taxon>Metazoa</taxon>
        <taxon>Ecdysozoa</taxon>
        <taxon>Arthropoda</taxon>
        <taxon>Chelicerata</taxon>
        <taxon>Arachnida</taxon>
        <taxon>Acari</taxon>
        <taxon>Acariformes</taxon>
        <taxon>Sarcoptiformes</taxon>
        <taxon>Astigmata</taxon>
        <taxon>Glycyphagoidea</taxon>
        <taxon>Echimyopodidae</taxon>
        <taxon>Blomia</taxon>
    </lineage>
</organism>
<feature type="compositionally biased region" description="Polar residues" evidence="1">
    <location>
        <begin position="143"/>
        <end position="152"/>
    </location>
</feature>
<sequence length="302" mass="33649">MLNNQNMNGKNKQSLVAPTKVTSNKKPIQSNRTSEEDSTKDDLPDGSVQTIRLPMTDRPKPLEDSSRFAWKSIHNNQVAINVSEKSLNAIKAELVRQSQMNVNYVEGGNTMEIADKEENISNRCQTQFQQPAVQRKTPKRSKTNVNKNQISNNKERTDNVDLDTTINQHKQKQTKRTVSYQKVESAKEMNNNKNTTNNPKSQMCDRISSDSCNGVGSGTSCFNVQSASDEPTLTFIQTSTATSMKSMNQTPQQAMEQDKPKTKKATSPKKKPSNIDQVNRAASSKSSASLRPGLSLLFADYK</sequence>
<name>A0A9Q0RMR4_BLOTA</name>
<proteinExistence type="predicted"/>
<feature type="compositionally biased region" description="Basic and acidic residues" evidence="1">
    <location>
        <begin position="33"/>
        <end position="43"/>
    </location>
</feature>
<feature type="region of interest" description="Disordered" evidence="1">
    <location>
        <begin position="242"/>
        <end position="289"/>
    </location>
</feature>
<comment type="caution">
    <text evidence="2">The sequence shown here is derived from an EMBL/GenBank/DDBJ whole genome shotgun (WGS) entry which is preliminary data.</text>
</comment>
<dbReference type="AlphaFoldDB" id="A0A9Q0RMR4"/>
<protein>
    <submittedName>
        <fullName evidence="2">Uncharacterized protein</fullName>
    </submittedName>
</protein>
<evidence type="ECO:0000313" key="3">
    <source>
        <dbReference type="Proteomes" id="UP001142055"/>
    </source>
</evidence>
<dbReference type="EMBL" id="JAPWDV010000002">
    <property type="protein sequence ID" value="KAJ6219760.1"/>
    <property type="molecule type" value="Genomic_DNA"/>
</dbReference>
<gene>
    <name evidence="2" type="ORF">RDWZM_005572</name>
</gene>
<feature type="compositionally biased region" description="Polar residues" evidence="1">
    <location>
        <begin position="1"/>
        <end position="32"/>
    </location>
</feature>
<dbReference type="Proteomes" id="UP001142055">
    <property type="component" value="Chromosome 2"/>
</dbReference>
<evidence type="ECO:0000256" key="1">
    <source>
        <dbReference type="SAM" id="MobiDB-lite"/>
    </source>
</evidence>
<feature type="compositionally biased region" description="Polar residues" evidence="1">
    <location>
        <begin position="242"/>
        <end position="255"/>
    </location>
</feature>
<feature type="region of interest" description="Disordered" evidence="1">
    <location>
        <begin position="127"/>
        <end position="203"/>
    </location>
</feature>
<feature type="region of interest" description="Disordered" evidence="1">
    <location>
        <begin position="1"/>
        <end position="63"/>
    </location>
</feature>